<protein>
    <submittedName>
        <fullName evidence="1">Folylpolyglutamate synthase</fullName>
        <ecNumber evidence="1">6.3.2.12</ecNumber>
    </submittedName>
</protein>
<reference evidence="1" key="1">
    <citation type="submission" date="2022-06" db="EMBL/GenBank/DDBJ databases">
        <title>Phylogenomic reconstructions and comparative analyses of Kickxellomycotina fungi.</title>
        <authorList>
            <person name="Reynolds N.K."/>
            <person name="Stajich J.E."/>
            <person name="Barry K."/>
            <person name="Grigoriev I.V."/>
            <person name="Crous P."/>
            <person name="Smith M.E."/>
        </authorList>
    </citation>
    <scope>NUCLEOTIDE SEQUENCE</scope>
    <source>
        <strain evidence="1">RSA 2271</strain>
    </source>
</reference>
<organism evidence="1 2">
    <name type="scientific">Spiromyces aspiralis</name>
    <dbReference type="NCBI Taxonomy" id="68401"/>
    <lineage>
        <taxon>Eukaryota</taxon>
        <taxon>Fungi</taxon>
        <taxon>Fungi incertae sedis</taxon>
        <taxon>Zoopagomycota</taxon>
        <taxon>Kickxellomycotina</taxon>
        <taxon>Kickxellomycetes</taxon>
        <taxon>Kickxellales</taxon>
        <taxon>Kickxellaceae</taxon>
        <taxon>Spiromyces</taxon>
    </lineage>
</organism>
<evidence type="ECO:0000313" key="2">
    <source>
        <dbReference type="Proteomes" id="UP001145114"/>
    </source>
</evidence>
<dbReference type="Proteomes" id="UP001145114">
    <property type="component" value="Unassembled WGS sequence"/>
</dbReference>
<keyword evidence="1" id="KW-0436">Ligase</keyword>
<proteinExistence type="predicted"/>
<evidence type="ECO:0000313" key="1">
    <source>
        <dbReference type="EMBL" id="KAJ1675384.1"/>
    </source>
</evidence>
<accession>A0ACC1HN79</accession>
<dbReference type="EC" id="6.3.2.12" evidence="1"/>
<dbReference type="EMBL" id="JAMZIH010005333">
    <property type="protein sequence ID" value="KAJ1675384.1"/>
    <property type="molecule type" value="Genomic_DNA"/>
</dbReference>
<name>A0ACC1HN79_9FUNG</name>
<sequence length="586" mass="64110">MNLGLDRILHCVRNLPRNPIHNLRIVHVTGTNGKGSVCALITSALVASGYRTGTFNSPHFIHPCDAIRINDRPISPEEYQSIVDQIQAWEVIIELRHGLGGSPVSPGFPALTQFEKTTVVALCWFMLNCVDIVVLEVGMGGRRDATNIFDVGDPEPSPLISRQDLFNIAGKKMVEFWYKDRQDLSSSSPTTSLLQQVAPLVGSRQPRSMVQCITAISIDHIELIGNSITEIAGEKAGIIRSGSVVVIGPQPNAEMVVPILQAEAQAKRAMRVIDASQGYTQIPAVPSEDSEAGHWSGAIRVRWPRDSNDDNDNGNGSDSSEFIELPLVLKGGYQAGNANTAYQALLALKRDFGWDKVSPRSLTLGFQAVNWPGRLSTLRVPIQNLRHLWPSAFNASGDDKRQLTVLADGAHNPAAAAALRDHVQCIAAPRKAESSTTANAEGSEDQQPSLRRRVRWVLGLTKGKDVRQILELLVNDKDRDEVWFVPFNKPDGMPWISSVEPQECLECLEAAMAQRHSSSATVSDDDRGCRVQARAFSEGLAQVLPLLIEEQAAEDNAGKYPLTVVCGSLYLVADLYRLLNVSPWSQ</sequence>
<keyword evidence="2" id="KW-1185">Reference proteome</keyword>
<comment type="caution">
    <text evidence="1">The sequence shown here is derived from an EMBL/GenBank/DDBJ whole genome shotgun (WGS) entry which is preliminary data.</text>
</comment>
<gene>
    <name evidence="1" type="primary">FOL3</name>
    <name evidence="1" type="ORF">EV182_001375</name>
</gene>